<dbReference type="PANTHER" id="PTHR35038">
    <property type="entry name" value="DISSIMILATORY SULFITE REDUCTASE SIRA"/>
    <property type="match status" value="1"/>
</dbReference>
<evidence type="ECO:0000313" key="6">
    <source>
        <dbReference type="Proteomes" id="UP000619118"/>
    </source>
</evidence>
<dbReference type="InterPro" id="IPR054337">
    <property type="entry name" value="Mtrc-MtrF-like_dom_II/IV"/>
</dbReference>
<accession>A0ABQ2RH05</accession>
<dbReference type="Gene3D" id="1.20.5.320">
    <property type="entry name" value="6-Phosphogluconate Dehydrogenase, domain 3"/>
    <property type="match status" value="1"/>
</dbReference>
<dbReference type="SUPFAM" id="SSF48695">
    <property type="entry name" value="Multiheme cytochromes"/>
    <property type="match status" value="1"/>
</dbReference>
<dbReference type="PROSITE" id="PS51257">
    <property type="entry name" value="PROKAR_LIPOPROTEIN"/>
    <property type="match status" value="1"/>
</dbReference>
<evidence type="ECO:0000256" key="1">
    <source>
        <dbReference type="ARBA" id="ARBA00022729"/>
    </source>
</evidence>
<name>A0ABQ2RH05_9GAMM</name>
<dbReference type="PANTHER" id="PTHR35038:SF6">
    <property type="entry name" value="SURFACE LOCALIZED DECAHEME CYTOCHROME C LIPOPROTEIN"/>
    <property type="match status" value="1"/>
</dbReference>
<evidence type="ECO:0000256" key="3">
    <source>
        <dbReference type="SAM" id="SignalP"/>
    </source>
</evidence>
<feature type="region of interest" description="Disordered" evidence="2">
    <location>
        <begin position="28"/>
        <end position="50"/>
    </location>
</feature>
<dbReference type="EMBL" id="BMQX01000019">
    <property type="protein sequence ID" value="GGQ25311.1"/>
    <property type="molecule type" value="Genomic_DNA"/>
</dbReference>
<dbReference type="Pfam" id="PF22113">
    <property type="entry name" value="Mtrc-MtrF_II-IV_dom"/>
    <property type="match status" value="2"/>
</dbReference>
<keyword evidence="1 3" id="KW-0732">Signal</keyword>
<keyword evidence="5" id="KW-0449">Lipoprotein</keyword>
<comment type="caution">
    <text evidence="5">The sequence shown here is derived from an EMBL/GenBank/DDBJ whole genome shotgun (WGS) entry which is preliminary data.</text>
</comment>
<protein>
    <submittedName>
        <fullName evidence="5">Surface localized decaheme cytochrome c lipoprotein</fullName>
    </submittedName>
</protein>
<evidence type="ECO:0000256" key="2">
    <source>
        <dbReference type="SAM" id="MobiDB-lite"/>
    </source>
</evidence>
<keyword evidence="6" id="KW-1185">Reference proteome</keyword>
<sequence>MKNYNRTLLAAAFAAVLGVTGCGSDGSDGADGAAGTPGTPGIPGADGADGTSAGLTVTTVNNAYDYTLQLDPADIVVMGSEPFSIKFTVSGKGTGNADVPFSGLERVALYVTSQSENTTDTGAPMLWTNHALANDFGSSMYCNLTGSTTARDGSVVNACTLTEDAANPGTYIGTWTHEGNAPVVLADGNVNDLVRVMIRTYDVVDADGTDISDKILSTPLDFIPATGELAVSAKDSVSNAACINCHGELTGYDDSDKRISKIAAHHNYQKVENCVACHNPAYAADQNDPELGFNPNFNAMIHTIHAGGHLAEWGVLQGDAEEFAEVHFPTELNECTACHDNGNQWKENIYREACVGCHVTVNFETGVGHSDYEIPQADDSQCMNCHVGGLSPATAHKVGKRAEYADLLTVDFTSITAVPSATAGMQTLTIKANVTMNGAVIADGTSLATYNATSNPTGMLPANSLLIGNVDATGKVNSWRDLSISLNLASGTLSGGVLTIVRDVPDAQATGTIYIGSEANVCVKAGKVAGCGEDDLEYANDTPIGNTSAIKYFDLAGGSVNLMRTTDADRITVTEAKCNSCHGTLDYIKGYRHGTYTFDQCQNCHNETNGASGHDASWTKGEDGSTVITPNVSYDNKDLVTVSHRFHSGNWNTIEGIYRDHTGELIGYPSNETDCAACHKDGATFFADDGGLTSGKRAIKVAATSTNPGYYISPVAESCRSCHAHSNGAALAHFKSNGAIVESDAMTDSDLPVESCATCHAEGKTYGLDKVHATTSH</sequence>
<evidence type="ECO:0000313" key="5">
    <source>
        <dbReference type="EMBL" id="GGQ25311.1"/>
    </source>
</evidence>
<dbReference type="Gene3D" id="1.10.720.180">
    <property type="match status" value="2"/>
</dbReference>
<dbReference type="InterPro" id="IPR020014">
    <property type="entry name" value="Decahaem_cyt-c_OmcA/MtrC"/>
</dbReference>
<dbReference type="NCBIfam" id="TIGR03507">
    <property type="entry name" value="decahem_SO1788"/>
    <property type="match status" value="1"/>
</dbReference>
<feature type="chain" id="PRO_5045867915" evidence="3">
    <location>
        <begin position="22"/>
        <end position="777"/>
    </location>
</feature>
<feature type="signal peptide" evidence="3">
    <location>
        <begin position="1"/>
        <end position="21"/>
    </location>
</feature>
<gene>
    <name evidence="5" type="ORF">GCM10009411_26690</name>
</gene>
<evidence type="ECO:0000259" key="4">
    <source>
        <dbReference type="Pfam" id="PF22113"/>
    </source>
</evidence>
<dbReference type="InterPro" id="IPR036280">
    <property type="entry name" value="Multihaem_cyt_sf"/>
</dbReference>
<organism evidence="5 6">
    <name type="scientific">Shewanella litoralis</name>
    <dbReference type="NCBI Taxonomy" id="2282700"/>
    <lineage>
        <taxon>Bacteria</taxon>
        <taxon>Pseudomonadati</taxon>
        <taxon>Pseudomonadota</taxon>
        <taxon>Gammaproteobacteria</taxon>
        <taxon>Alteromonadales</taxon>
        <taxon>Shewanellaceae</taxon>
        <taxon>Shewanella</taxon>
    </lineage>
</organism>
<feature type="domain" description="Outer membrane cytochrome MtrC/MtrF-like" evidence="4">
    <location>
        <begin position="570"/>
        <end position="772"/>
    </location>
</feature>
<feature type="domain" description="Outer membrane cytochrome MtrC/MtrF-like" evidence="4">
    <location>
        <begin position="235"/>
        <end position="389"/>
    </location>
</feature>
<reference evidence="6" key="1">
    <citation type="journal article" date="2019" name="Int. J. Syst. Evol. Microbiol.">
        <title>The Global Catalogue of Microorganisms (GCM) 10K type strain sequencing project: providing services to taxonomists for standard genome sequencing and annotation.</title>
        <authorList>
            <consortium name="The Broad Institute Genomics Platform"/>
            <consortium name="The Broad Institute Genome Sequencing Center for Infectious Disease"/>
            <person name="Wu L."/>
            <person name="Ma J."/>
        </authorList>
    </citation>
    <scope>NUCLEOTIDE SEQUENCE [LARGE SCALE GENOMIC DNA]</scope>
    <source>
        <strain evidence="6">JCM 32306</strain>
    </source>
</reference>
<dbReference type="Proteomes" id="UP000619118">
    <property type="component" value="Unassembled WGS sequence"/>
</dbReference>
<dbReference type="InterPro" id="IPR051829">
    <property type="entry name" value="Multiheme_Cytochr_ET"/>
</dbReference>
<proteinExistence type="predicted"/>
<dbReference type="RefSeq" id="WP_160053153.1">
    <property type="nucleotide sequence ID" value="NZ_BMQX01000019.1"/>
</dbReference>